<comment type="subcellular location">
    <subcellularLocation>
        <location evidence="1">Cell membrane</location>
        <topology evidence="1">Multi-pass membrane protein</topology>
    </subcellularLocation>
</comment>
<organism evidence="9 10">
    <name type="scientific">Latilactobacillus curvatus</name>
    <name type="common">Lactobacillus curvatus</name>
    <dbReference type="NCBI Taxonomy" id="28038"/>
    <lineage>
        <taxon>Bacteria</taxon>
        <taxon>Bacillati</taxon>
        <taxon>Bacillota</taxon>
        <taxon>Bacilli</taxon>
        <taxon>Lactobacillales</taxon>
        <taxon>Lactobacillaceae</taxon>
        <taxon>Latilactobacillus</taxon>
    </lineage>
</organism>
<evidence type="ECO:0000313" key="9">
    <source>
        <dbReference type="EMBL" id="ASN60729.1"/>
    </source>
</evidence>
<dbReference type="GO" id="GO:0005886">
    <property type="term" value="C:plasma membrane"/>
    <property type="evidence" value="ECO:0007669"/>
    <property type="project" value="UniProtKB-SubCell"/>
</dbReference>
<protein>
    <submittedName>
        <fullName evidence="9">MFS transporter</fullName>
    </submittedName>
</protein>
<feature type="transmembrane region" description="Helical" evidence="7">
    <location>
        <begin position="285"/>
        <end position="305"/>
    </location>
</feature>
<keyword evidence="3" id="KW-1003">Cell membrane</keyword>
<feature type="transmembrane region" description="Helical" evidence="7">
    <location>
        <begin position="258"/>
        <end position="276"/>
    </location>
</feature>
<feature type="transmembrane region" description="Helical" evidence="7">
    <location>
        <begin position="348"/>
        <end position="371"/>
    </location>
</feature>
<dbReference type="Pfam" id="PF07690">
    <property type="entry name" value="MFS_1"/>
    <property type="match status" value="1"/>
</dbReference>
<dbReference type="InterPro" id="IPR004748">
    <property type="entry name" value="Polyol_permease-like"/>
</dbReference>
<dbReference type="PANTHER" id="PTHR23513:SF6">
    <property type="entry name" value="MAJOR FACILITATOR SUPERFAMILY ASSOCIATED DOMAIN-CONTAINING PROTEIN"/>
    <property type="match status" value="1"/>
</dbReference>
<dbReference type="InterPro" id="IPR020846">
    <property type="entry name" value="MFS_dom"/>
</dbReference>
<evidence type="ECO:0000313" key="10">
    <source>
        <dbReference type="Proteomes" id="UP000199749"/>
    </source>
</evidence>
<evidence type="ECO:0000256" key="6">
    <source>
        <dbReference type="ARBA" id="ARBA00023136"/>
    </source>
</evidence>
<dbReference type="InterPro" id="IPR011701">
    <property type="entry name" value="MFS"/>
</dbReference>
<feature type="transmembrane region" description="Helical" evidence="7">
    <location>
        <begin position="143"/>
        <end position="165"/>
    </location>
</feature>
<dbReference type="GO" id="GO:0022857">
    <property type="term" value="F:transmembrane transporter activity"/>
    <property type="evidence" value="ECO:0007669"/>
    <property type="project" value="InterPro"/>
</dbReference>
<keyword evidence="4 7" id="KW-0812">Transmembrane</keyword>
<dbReference type="SUPFAM" id="SSF103473">
    <property type="entry name" value="MFS general substrate transporter"/>
    <property type="match status" value="1"/>
</dbReference>
<evidence type="ECO:0000256" key="3">
    <source>
        <dbReference type="ARBA" id="ARBA00022475"/>
    </source>
</evidence>
<proteinExistence type="predicted"/>
<dbReference type="PANTHER" id="PTHR23513">
    <property type="entry name" value="INTEGRAL MEMBRANE EFFLUX PROTEIN-RELATED"/>
    <property type="match status" value="1"/>
</dbReference>
<evidence type="ECO:0000256" key="1">
    <source>
        <dbReference type="ARBA" id="ARBA00004651"/>
    </source>
</evidence>
<dbReference type="Proteomes" id="UP000199749">
    <property type="component" value="Chromosome"/>
</dbReference>
<dbReference type="NCBIfam" id="TIGR00897">
    <property type="entry name" value="2A0118"/>
    <property type="match status" value="1"/>
</dbReference>
<feature type="transmembrane region" description="Helical" evidence="7">
    <location>
        <begin position="16"/>
        <end position="36"/>
    </location>
</feature>
<sequence length="409" mass="44934">MMGNLVKKIGVSKDLVFGYVGLILFMFGSTIESSWFSSFLNNQGVTVSAVSLAFTFYGVIVALFSWITSFLVNRYTAKKVMLVGLCLLIITTILLVISIALKNTLMITIIYALRGSAYPLFAYSFLILVTLQTESSALGRATSWFWLAFNLGMTIIGPALSVHLLKSISAIYVLIVGCIVAIAGGLTALLLSNEKRNEMDTTVLKEMKTGIYIMMEYPRLFIGMVVKTINNIGQFGFTIMMPIFLIANGYTLVEWSTIWSISYIVNAFAGVFFGMLSDKIGWRKVLVYFSGTITGLSCLLIYFVINFTPKNYLLLLSAFMVFAIGIAAFGPLSALIPEIVPDRKSTAISVLNLGSGLSNFIGPFLVTILFQNFGGDFVLFVFSCLYFLASILSLALKTSRELDVEALSK</sequence>
<evidence type="ECO:0000259" key="8">
    <source>
        <dbReference type="PROSITE" id="PS50850"/>
    </source>
</evidence>
<dbReference type="AlphaFoldDB" id="A0AAC9USV7"/>
<reference evidence="9 10" key="1">
    <citation type="submission" date="2017-07" db="EMBL/GenBank/DDBJ databases">
        <title>Lactobacillus curvatus MRS6 whole genome.</title>
        <authorList>
            <person name="Jans C."/>
            <person name="Lagler S."/>
            <person name="Lacroix C."/>
            <person name="Meile L."/>
            <person name="Stevens M.J.A."/>
        </authorList>
    </citation>
    <scope>NUCLEOTIDE SEQUENCE [LARGE SCALE GENOMIC DNA]</scope>
    <source>
        <strain evidence="9 10">MRS6</strain>
    </source>
</reference>
<feature type="transmembrane region" description="Helical" evidence="7">
    <location>
        <begin position="48"/>
        <end position="68"/>
    </location>
</feature>
<dbReference type="PROSITE" id="PS50850">
    <property type="entry name" value="MFS"/>
    <property type="match status" value="1"/>
</dbReference>
<dbReference type="CDD" id="cd17337">
    <property type="entry name" value="MFS_CsbX"/>
    <property type="match status" value="1"/>
</dbReference>
<feature type="transmembrane region" description="Helical" evidence="7">
    <location>
        <begin position="171"/>
        <end position="191"/>
    </location>
</feature>
<dbReference type="Gene3D" id="1.20.1250.20">
    <property type="entry name" value="MFS general substrate transporter like domains"/>
    <property type="match status" value="2"/>
</dbReference>
<feature type="transmembrane region" description="Helical" evidence="7">
    <location>
        <begin position="311"/>
        <end position="336"/>
    </location>
</feature>
<evidence type="ECO:0000256" key="5">
    <source>
        <dbReference type="ARBA" id="ARBA00022989"/>
    </source>
</evidence>
<keyword evidence="5 7" id="KW-1133">Transmembrane helix</keyword>
<evidence type="ECO:0000256" key="7">
    <source>
        <dbReference type="SAM" id="Phobius"/>
    </source>
</evidence>
<name>A0AAC9USV7_LATCU</name>
<feature type="domain" description="Major facilitator superfamily (MFS) profile" evidence="8">
    <location>
        <begin position="14"/>
        <end position="401"/>
    </location>
</feature>
<dbReference type="EMBL" id="CP022474">
    <property type="protein sequence ID" value="ASN60729.1"/>
    <property type="molecule type" value="Genomic_DNA"/>
</dbReference>
<keyword evidence="2" id="KW-0813">Transport</keyword>
<feature type="transmembrane region" description="Helical" evidence="7">
    <location>
        <begin position="80"/>
        <end position="101"/>
    </location>
</feature>
<feature type="transmembrane region" description="Helical" evidence="7">
    <location>
        <begin position="232"/>
        <end position="252"/>
    </location>
</feature>
<gene>
    <name evidence="9" type="ORF">CG419_08915</name>
</gene>
<feature type="transmembrane region" description="Helical" evidence="7">
    <location>
        <begin position="107"/>
        <end position="131"/>
    </location>
</feature>
<evidence type="ECO:0000256" key="4">
    <source>
        <dbReference type="ARBA" id="ARBA00022692"/>
    </source>
</evidence>
<evidence type="ECO:0000256" key="2">
    <source>
        <dbReference type="ARBA" id="ARBA00022448"/>
    </source>
</evidence>
<keyword evidence="6 7" id="KW-0472">Membrane</keyword>
<accession>A0AAC9USV7</accession>
<dbReference type="InterPro" id="IPR036259">
    <property type="entry name" value="MFS_trans_sf"/>
</dbReference>
<feature type="transmembrane region" description="Helical" evidence="7">
    <location>
        <begin position="377"/>
        <end position="396"/>
    </location>
</feature>